<accession>A0A1X2GSN4</accession>
<evidence type="ECO:0000313" key="8">
    <source>
        <dbReference type="Proteomes" id="UP000242146"/>
    </source>
</evidence>
<dbReference type="OrthoDB" id="511287at2759"/>
<evidence type="ECO:0000256" key="5">
    <source>
        <dbReference type="ARBA" id="ARBA00023163"/>
    </source>
</evidence>
<proteinExistence type="inferred from homology"/>
<gene>
    <name evidence="7" type="ORF">DM01DRAFT_1404725</name>
</gene>
<evidence type="ECO:0000256" key="1">
    <source>
        <dbReference type="ARBA" id="ARBA00004123"/>
    </source>
</evidence>
<keyword evidence="5" id="KW-0804">Transcription</keyword>
<dbReference type="PANTHER" id="PTHR12144">
    <property type="entry name" value="NEGATIVE ELONGATION FACTOR D"/>
    <property type="match status" value="1"/>
</dbReference>
<comment type="subcellular location">
    <subcellularLocation>
        <location evidence="1">Nucleus</location>
    </subcellularLocation>
</comment>
<dbReference type="GO" id="GO:0032021">
    <property type="term" value="C:NELF complex"/>
    <property type="evidence" value="ECO:0007669"/>
    <property type="project" value="TreeGrafter"/>
</dbReference>
<evidence type="ECO:0000313" key="7">
    <source>
        <dbReference type="EMBL" id="ORX60461.1"/>
    </source>
</evidence>
<dbReference type="EMBL" id="MCGT01000004">
    <property type="protein sequence ID" value="ORX60461.1"/>
    <property type="molecule type" value="Genomic_DNA"/>
</dbReference>
<evidence type="ECO:0008006" key="9">
    <source>
        <dbReference type="Google" id="ProtNLM"/>
    </source>
</evidence>
<evidence type="ECO:0000256" key="2">
    <source>
        <dbReference type="ARBA" id="ARBA00005726"/>
    </source>
</evidence>
<evidence type="ECO:0000256" key="3">
    <source>
        <dbReference type="ARBA" id="ARBA00022491"/>
    </source>
</evidence>
<keyword evidence="8" id="KW-1185">Reference proteome</keyword>
<dbReference type="Pfam" id="PF04858">
    <property type="entry name" value="TH1"/>
    <property type="match status" value="1"/>
</dbReference>
<keyword evidence="6" id="KW-0539">Nucleus</keyword>
<organism evidence="7 8">
    <name type="scientific">Hesseltinella vesiculosa</name>
    <dbReference type="NCBI Taxonomy" id="101127"/>
    <lineage>
        <taxon>Eukaryota</taxon>
        <taxon>Fungi</taxon>
        <taxon>Fungi incertae sedis</taxon>
        <taxon>Mucoromycota</taxon>
        <taxon>Mucoromycotina</taxon>
        <taxon>Mucoromycetes</taxon>
        <taxon>Mucorales</taxon>
        <taxon>Cunninghamellaceae</taxon>
        <taxon>Hesseltinella</taxon>
    </lineage>
</organism>
<dbReference type="AlphaFoldDB" id="A0A1X2GSN4"/>
<dbReference type="GO" id="GO:0034244">
    <property type="term" value="P:negative regulation of transcription elongation by RNA polymerase II"/>
    <property type="evidence" value="ECO:0007669"/>
    <property type="project" value="TreeGrafter"/>
</dbReference>
<reference evidence="7 8" key="1">
    <citation type="submission" date="2016-07" db="EMBL/GenBank/DDBJ databases">
        <title>Pervasive Adenine N6-methylation of Active Genes in Fungi.</title>
        <authorList>
            <consortium name="DOE Joint Genome Institute"/>
            <person name="Mondo S.J."/>
            <person name="Dannebaum R.O."/>
            <person name="Kuo R.C."/>
            <person name="Labutti K."/>
            <person name="Haridas S."/>
            <person name="Kuo A."/>
            <person name="Salamov A."/>
            <person name="Ahrendt S.R."/>
            <person name="Lipzen A."/>
            <person name="Sullivan W."/>
            <person name="Andreopoulos W.B."/>
            <person name="Clum A."/>
            <person name="Lindquist E."/>
            <person name="Daum C."/>
            <person name="Ramamoorthy G.K."/>
            <person name="Gryganskyi A."/>
            <person name="Culley D."/>
            <person name="Magnuson J.K."/>
            <person name="James T.Y."/>
            <person name="O'Malley M.A."/>
            <person name="Stajich J.E."/>
            <person name="Spatafora J.W."/>
            <person name="Visel A."/>
            <person name="Grigoriev I.V."/>
        </authorList>
    </citation>
    <scope>NUCLEOTIDE SEQUENCE [LARGE SCALE GENOMIC DNA]</scope>
    <source>
        <strain evidence="7 8">NRRL 3301</strain>
    </source>
</reference>
<dbReference type="Proteomes" id="UP000242146">
    <property type="component" value="Unassembled WGS sequence"/>
</dbReference>
<dbReference type="GO" id="GO:0003723">
    <property type="term" value="F:RNA binding"/>
    <property type="evidence" value="ECO:0007669"/>
    <property type="project" value="TreeGrafter"/>
</dbReference>
<evidence type="ECO:0000256" key="6">
    <source>
        <dbReference type="ARBA" id="ARBA00023242"/>
    </source>
</evidence>
<name>A0A1X2GSN4_9FUNG</name>
<dbReference type="PANTHER" id="PTHR12144:SF0">
    <property type="entry name" value="NEGATIVE ELONGATION FACTOR C_D"/>
    <property type="match status" value="1"/>
</dbReference>
<comment type="similarity">
    <text evidence="2">Belongs to the NELF-D family.</text>
</comment>
<keyword evidence="3" id="KW-0678">Repressor</keyword>
<sequence>MSMQDKLNDYKNALSQKDAILEHGIYTNVLADYLQQGGAPLDAVTLLAESYIGLPSMCNVLSSTTRSIGIDGDLVFRNAIKDKLKERFDPKRCDPLVKDMNSGDIPDWLLELIQDPYWRQTIYELLQEHPGSEFLNFVVLKISESGHKDEVAQLKTASTYLEVYTTILDAWVAKLVPLDDLEVDHQLPDFLRVCCEREETYFYAQVLLQKLLNNEGYQPFIRISKELEKTAMDRGHHAFVDVVKSYTSDAPTQVAGSIKAIRSNPTPGDVMTLYKLYTGSNPPAVHHLCDFDFIKTIVHATFVPKAGVVLKQDINDKLLYLLAYATTRNDTKPTQEQQSDITRAHLTLKELWSRLKEARGEDLTGAIQTILNAIKLPIGAFCVLQWIEYTSTQTPYFVTYFRSTEVPVLHLLLDEIACQHPLQRGFVFDVIKTCLLTPGDDSFVPEILMRLQKSWIDRLVYLVQLQYSLPVLQFMKQVERDVDDSLTVHFVQKVLRMAHGPYTLAFVEHMVDLLFPIKETLGLMTTVQLTVVQFLTEAQRQTNIDISAPLKEKIENICQKR</sequence>
<evidence type="ECO:0000256" key="4">
    <source>
        <dbReference type="ARBA" id="ARBA00023015"/>
    </source>
</evidence>
<comment type="caution">
    <text evidence="7">The sequence shown here is derived from an EMBL/GenBank/DDBJ whole genome shotgun (WGS) entry which is preliminary data.</text>
</comment>
<protein>
    <recommendedName>
        <fullName evidence="9">TH1 protein</fullName>
    </recommendedName>
</protein>
<keyword evidence="4" id="KW-0805">Transcription regulation</keyword>
<dbReference type="STRING" id="101127.A0A1X2GSN4"/>
<dbReference type="InterPro" id="IPR006942">
    <property type="entry name" value="TH1"/>
</dbReference>